<keyword evidence="6 8" id="KW-0472">Membrane</keyword>
<dbReference type="Pfam" id="PF06027">
    <property type="entry name" value="SLC35F"/>
    <property type="match status" value="1"/>
</dbReference>
<evidence type="ECO:0000256" key="4">
    <source>
        <dbReference type="ARBA" id="ARBA00022692"/>
    </source>
</evidence>
<proteinExistence type="inferred from homology"/>
<keyword evidence="5 8" id="KW-1133">Transmembrane helix</keyword>
<keyword evidence="10" id="KW-1185">Reference proteome</keyword>
<dbReference type="SUPFAM" id="SSF103481">
    <property type="entry name" value="Multidrug resistance efflux transporter EmrE"/>
    <property type="match status" value="1"/>
</dbReference>
<dbReference type="OrthoDB" id="429955at2759"/>
<gene>
    <name evidence="9" type="ORF">D9Q98_005685</name>
</gene>
<protein>
    <recommendedName>
        <fullName evidence="11">Solute carrier family 35 member F1</fullName>
    </recommendedName>
</protein>
<feature type="region of interest" description="Disordered" evidence="7">
    <location>
        <begin position="421"/>
        <end position="453"/>
    </location>
</feature>
<evidence type="ECO:0000256" key="7">
    <source>
        <dbReference type="SAM" id="MobiDB-lite"/>
    </source>
</evidence>
<dbReference type="AlphaFoldDB" id="A0A9D4TMJ2"/>
<feature type="transmembrane region" description="Helical" evidence="8">
    <location>
        <begin position="161"/>
        <end position="181"/>
    </location>
</feature>
<dbReference type="InterPro" id="IPR037185">
    <property type="entry name" value="EmrE-like"/>
</dbReference>
<evidence type="ECO:0000256" key="1">
    <source>
        <dbReference type="ARBA" id="ARBA00004141"/>
    </source>
</evidence>
<dbReference type="GO" id="GO:0016020">
    <property type="term" value="C:membrane"/>
    <property type="evidence" value="ECO:0007669"/>
    <property type="project" value="UniProtKB-SubCell"/>
</dbReference>
<feature type="transmembrane region" description="Helical" evidence="8">
    <location>
        <begin position="103"/>
        <end position="120"/>
    </location>
</feature>
<evidence type="ECO:0000256" key="8">
    <source>
        <dbReference type="SAM" id="Phobius"/>
    </source>
</evidence>
<feature type="transmembrane region" description="Helical" evidence="8">
    <location>
        <begin position="280"/>
        <end position="300"/>
    </location>
</feature>
<comment type="similarity">
    <text evidence="2">Belongs to the SLC35F solute transporter family.</text>
</comment>
<keyword evidence="3" id="KW-0813">Transport</keyword>
<reference evidence="9" key="2">
    <citation type="submission" date="2020-11" db="EMBL/GenBank/DDBJ databases">
        <authorList>
            <person name="Cecchin M."/>
            <person name="Marcolungo L."/>
            <person name="Rossato M."/>
            <person name="Girolomoni L."/>
            <person name="Cosentino E."/>
            <person name="Cuine S."/>
            <person name="Li-Beisson Y."/>
            <person name="Delledonne M."/>
            <person name="Ballottari M."/>
        </authorList>
    </citation>
    <scope>NUCLEOTIDE SEQUENCE</scope>
    <source>
        <strain evidence="9">211/11P</strain>
        <tissue evidence="9">Whole cell</tissue>
    </source>
</reference>
<feature type="transmembrane region" description="Helical" evidence="8">
    <location>
        <begin position="193"/>
        <end position="212"/>
    </location>
</feature>
<dbReference type="PANTHER" id="PTHR14233">
    <property type="entry name" value="DUF914-RELATED"/>
    <property type="match status" value="1"/>
</dbReference>
<dbReference type="Proteomes" id="UP001055712">
    <property type="component" value="Unassembled WGS sequence"/>
</dbReference>
<keyword evidence="4 8" id="KW-0812">Transmembrane</keyword>
<comment type="subcellular location">
    <subcellularLocation>
        <location evidence="1">Membrane</location>
        <topology evidence="1">Multi-pass membrane protein</topology>
    </subcellularLocation>
</comment>
<feature type="transmembrane region" description="Helical" evidence="8">
    <location>
        <begin position="224"/>
        <end position="243"/>
    </location>
</feature>
<feature type="transmembrane region" description="Helical" evidence="8">
    <location>
        <begin position="69"/>
        <end position="91"/>
    </location>
</feature>
<dbReference type="EMBL" id="SIDB01000008">
    <property type="protein sequence ID" value="KAI3429599.1"/>
    <property type="molecule type" value="Genomic_DNA"/>
</dbReference>
<evidence type="ECO:0000313" key="10">
    <source>
        <dbReference type="Proteomes" id="UP001055712"/>
    </source>
</evidence>
<evidence type="ECO:0000256" key="5">
    <source>
        <dbReference type="ARBA" id="ARBA00022989"/>
    </source>
</evidence>
<feature type="transmembrane region" description="Helical" evidence="8">
    <location>
        <begin position="255"/>
        <end position="274"/>
    </location>
</feature>
<evidence type="ECO:0000256" key="2">
    <source>
        <dbReference type="ARBA" id="ARBA00007863"/>
    </source>
</evidence>
<dbReference type="GO" id="GO:0022857">
    <property type="term" value="F:transmembrane transporter activity"/>
    <property type="evidence" value="ECO:0007669"/>
    <property type="project" value="InterPro"/>
</dbReference>
<reference evidence="9" key="1">
    <citation type="journal article" date="2019" name="Plant J.">
        <title>Chlorella vulgaris genome assembly and annotation reveals the molecular basis for metabolic acclimation to high light conditions.</title>
        <authorList>
            <person name="Cecchin M."/>
            <person name="Marcolungo L."/>
            <person name="Rossato M."/>
            <person name="Girolomoni L."/>
            <person name="Cosentino E."/>
            <person name="Cuine S."/>
            <person name="Li-Beisson Y."/>
            <person name="Delledonne M."/>
            <person name="Ballottari M."/>
        </authorList>
    </citation>
    <scope>NUCLEOTIDE SEQUENCE</scope>
    <source>
        <strain evidence="9">211/11P</strain>
    </source>
</reference>
<evidence type="ECO:0000313" key="9">
    <source>
        <dbReference type="EMBL" id="KAI3429599.1"/>
    </source>
</evidence>
<feature type="transmembrane region" description="Helical" evidence="8">
    <location>
        <begin position="42"/>
        <end position="57"/>
    </location>
</feature>
<dbReference type="PANTHER" id="PTHR14233:SF4">
    <property type="entry name" value="SOLUTE CARRIER FAMILY 35 MEMBER F2"/>
    <property type="match status" value="1"/>
</dbReference>
<comment type="caution">
    <text evidence="9">The sequence shown here is derived from an EMBL/GenBank/DDBJ whole genome shotgun (WGS) entry which is preliminary data.</text>
</comment>
<accession>A0A9D4TMJ2</accession>
<dbReference type="InterPro" id="IPR009262">
    <property type="entry name" value="SLC35_F1/F2/F6"/>
</dbReference>
<sequence>MVRRTVAAALLGNVLAVIIAVGAVCSASLAQQGLSAPTLQSSLNYLLLAVVYLGLHVRKQGWRLKAQWWAYAILAFLDVEGNFLLVMAYRYTSLTSVTLLDSFTIPMVVCLSAGLLGAIYRRGHYLGFSLCLGGLLVLVVTDRSTAGSGDGGQQQEASNPLLGDALVLLGATLYALCNVLQEWLLGDVHVHELLGMLGLFGCIWSAAQGLPLELGTLRNADWDASGLLPFLGFGLAMFSFYSLVPFELKWGGAALLNICLLSSDLWAALARYFFFGGFPGSSFLFFLGSLLIVAAGIFVFTWSGDVETRLGAGSATAAGSGLPVQYHQVPGAERQPPAAFSGKDAHQALQEVQRQQQGQHAQQVLRHPAANPFDIGAAARRSDEGGFLPLPAAEDPLPLRTAAAAAAAAAPAAVLAPVAGRSPSTPTALRVALPPGTAATGDSGITARSSLDF</sequence>
<organism evidence="9 10">
    <name type="scientific">Chlorella vulgaris</name>
    <name type="common">Green alga</name>
    <dbReference type="NCBI Taxonomy" id="3077"/>
    <lineage>
        <taxon>Eukaryota</taxon>
        <taxon>Viridiplantae</taxon>
        <taxon>Chlorophyta</taxon>
        <taxon>core chlorophytes</taxon>
        <taxon>Trebouxiophyceae</taxon>
        <taxon>Chlorellales</taxon>
        <taxon>Chlorellaceae</taxon>
        <taxon>Chlorella clade</taxon>
        <taxon>Chlorella</taxon>
    </lineage>
</organism>
<evidence type="ECO:0000256" key="3">
    <source>
        <dbReference type="ARBA" id="ARBA00022448"/>
    </source>
</evidence>
<evidence type="ECO:0000256" key="6">
    <source>
        <dbReference type="ARBA" id="ARBA00023136"/>
    </source>
</evidence>
<name>A0A9D4TMJ2_CHLVU</name>
<feature type="transmembrane region" description="Helical" evidence="8">
    <location>
        <begin position="125"/>
        <end position="141"/>
    </location>
</feature>
<dbReference type="InterPro" id="IPR052221">
    <property type="entry name" value="SLC35F_Transporter"/>
</dbReference>
<evidence type="ECO:0008006" key="11">
    <source>
        <dbReference type="Google" id="ProtNLM"/>
    </source>
</evidence>